<evidence type="ECO:0000256" key="1">
    <source>
        <dbReference type="ARBA" id="ARBA00004567"/>
    </source>
</evidence>
<feature type="compositionally biased region" description="Low complexity" evidence="8">
    <location>
        <begin position="20"/>
        <end position="57"/>
    </location>
</feature>
<evidence type="ECO:0000256" key="8">
    <source>
        <dbReference type="SAM" id="MobiDB-lite"/>
    </source>
</evidence>
<dbReference type="Proteomes" id="UP000807306">
    <property type="component" value="Unassembled WGS sequence"/>
</dbReference>
<evidence type="ECO:0000256" key="6">
    <source>
        <dbReference type="ARBA" id="ARBA00023132"/>
    </source>
</evidence>
<evidence type="ECO:0000256" key="4">
    <source>
        <dbReference type="ARBA" id="ARBA00022927"/>
    </source>
</evidence>
<sequence>MAFATNSSAFGIKPATTGTSLFGQQQQQQVQQGQQSSLFSGFGQQNPQQNQAQPTTSLFGQPQQPAANNAGGSLFGQNQPSTTGGGLFGQSTQQQPQQGATGGLFGQPQQQNQQGTGGLFGQTQAQPQPAGGGLFGQPQAQQQGSSLFGGGSLFGNPTPQQQQPQQQTGGLFGSTNNQTTNALRPQATLPAGAFGASTGTSTNTFGGLFGNNIQQQPQQQQQQQQAPSIFGNNGPPQNTGLNTFGHQSSLNASSATGPPPFTKSTKFNDLPDHFKSILENIDTHIQGRVQICKDLQQRKLGEEPTKGHEAIRNIQKDLANTAATIRNDLHVTQDLKAKVDQAVEDTIVATRIIDGFRNPQSGHTYLKDHSSFPLEYFTRVTDQMKQRLDWYKSTIEQIERKLASATSSTQTPQNISATLQAQHAIFLTLASKTAAVDLELQKIKTLYTQLWRAKTGSVRDPFGDGVKANEKNTGDFGLSQLNVK</sequence>
<keyword evidence="6" id="KW-0906">Nuclear pore complex</keyword>
<dbReference type="Gene3D" id="6.10.140.1350">
    <property type="match status" value="1"/>
</dbReference>
<dbReference type="AlphaFoldDB" id="A0A9P6ECG2"/>
<dbReference type="PANTHER" id="PTHR13437:SF2">
    <property type="entry name" value="NUCLEOPORIN P58_P45"/>
    <property type="match status" value="1"/>
</dbReference>
<gene>
    <name evidence="9" type="ORF">CPB83DRAFT_858044</name>
</gene>
<organism evidence="9 10">
    <name type="scientific">Crepidotus variabilis</name>
    <dbReference type="NCBI Taxonomy" id="179855"/>
    <lineage>
        <taxon>Eukaryota</taxon>
        <taxon>Fungi</taxon>
        <taxon>Dikarya</taxon>
        <taxon>Basidiomycota</taxon>
        <taxon>Agaricomycotina</taxon>
        <taxon>Agaricomycetes</taxon>
        <taxon>Agaricomycetidae</taxon>
        <taxon>Agaricales</taxon>
        <taxon>Agaricineae</taxon>
        <taxon>Crepidotaceae</taxon>
        <taxon>Crepidotus</taxon>
    </lineage>
</organism>
<name>A0A9P6ECG2_9AGAR</name>
<dbReference type="EMBL" id="MU157872">
    <property type="protein sequence ID" value="KAF9526407.1"/>
    <property type="molecule type" value="Genomic_DNA"/>
</dbReference>
<evidence type="ECO:0000256" key="3">
    <source>
        <dbReference type="ARBA" id="ARBA00022816"/>
    </source>
</evidence>
<feature type="compositionally biased region" description="Low complexity" evidence="8">
    <location>
        <begin position="136"/>
        <end position="146"/>
    </location>
</feature>
<accession>A0A9P6ECG2</accession>
<dbReference type="GO" id="GO:0015031">
    <property type="term" value="P:protein transport"/>
    <property type="evidence" value="ECO:0007669"/>
    <property type="project" value="UniProtKB-KW"/>
</dbReference>
<evidence type="ECO:0000256" key="5">
    <source>
        <dbReference type="ARBA" id="ARBA00023010"/>
    </source>
</evidence>
<evidence type="ECO:0000313" key="9">
    <source>
        <dbReference type="EMBL" id="KAF9526407.1"/>
    </source>
</evidence>
<keyword evidence="4" id="KW-0653">Protein transport</keyword>
<keyword evidence="2" id="KW-0813">Transport</keyword>
<reference evidence="9" key="1">
    <citation type="submission" date="2020-11" db="EMBL/GenBank/DDBJ databases">
        <authorList>
            <consortium name="DOE Joint Genome Institute"/>
            <person name="Ahrendt S."/>
            <person name="Riley R."/>
            <person name="Andreopoulos W."/>
            <person name="Labutti K."/>
            <person name="Pangilinan J."/>
            <person name="Ruiz-Duenas F.J."/>
            <person name="Barrasa J.M."/>
            <person name="Sanchez-Garcia M."/>
            <person name="Camarero S."/>
            <person name="Miyauchi S."/>
            <person name="Serrano A."/>
            <person name="Linde D."/>
            <person name="Babiker R."/>
            <person name="Drula E."/>
            <person name="Ayuso-Fernandez I."/>
            <person name="Pacheco R."/>
            <person name="Padilla G."/>
            <person name="Ferreira P."/>
            <person name="Barriuso J."/>
            <person name="Kellner H."/>
            <person name="Castanera R."/>
            <person name="Alfaro M."/>
            <person name="Ramirez L."/>
            <person name="Pisabarro A.G."/>
            <person name="Kuo A."/>
            <person name="Tritt A."/>
            <person name="Lipzen A."/>
            <person name="He G."/>
            <person name="Yan M."/>
            <person name="Ng V."/>
            <person name="Cullen D."/>
            <person name="Martin F."/>
            <person name="Rosso M.-N."/>
            <person name="Henrissat B."/>
            <person name="Hibbett D."/>
            <person name="Martinez A.T."/>
            <person name="Grigoriev I.V."/>
        </authorList>
    </citation>
    <scope>NUCLEOTIDE SEQUENCE</scope>
    <source>
        <strain evidence="9">CBS 506.95</strain>
    </source>
</reference>
<evidence type="ECO:0000256" key="7">
    <source>
        <dbReference type="ARBA" id="ARBA00023242"/>
    </source>
</evidence>
<feature type="compositionally biased region" description="Low complexity" evidence="8">
    <location>
        <begin position="214"/>
        <end position="225"/>
    </location>
</feature>
<dbReference type="InterPro" id="IPR025574">
    <property type="entry name" value="Nucleoporin_FG_rpt"/>
</dbReference>
<comment type="caution">
    <text evidence="9">The sequence shown here is derived from an EMBL/GenBank/DDBJ whole genome shotgun (WGS) entry which is preliminary data.</text>
</comment>
<dbReference type="InterPro" id="IPR024882">
    <property type="entry name" value="NUP58/p45/49"/>
</dbReference>
<feature type="compositionally biased region" description="Polar residues" evidence="8">
    <location>
        <begin position="58"/>
        <end position="82"/>
    </location>
</feature>
<feature type="region of interest" description="Disordered" evidence="8">
    <location>
        <begin position="1"/>
        <end position="268"/>
    </location>
</feature>
<evidence type="ECO:0008006" key="11">
    <source>
        <dbReference type="Google" id="ProtNLM"/>
    </source>
</evidence>
<dbReference type="GO" id="GO:0051028">
    <property type="term" value="P:mRNA transport"/>
    <property type="evidence" value="ECO:0007669"/>
    <property type="project" value="UniProtKB-KW"/>
</dbReference>
<proteinExistence type="predicted"/>
<dbReference type="GO" id="GO:0005643">
    <property type="term" value="C:nuclear pore"/>
    <property type="evidence" value="ECO:0007669"/>
    <property type="project" value="UniProtKB-SubCell"/>
</dbReference>
<feature type="compositionally biased region" description="Low complexity" evidence="8">
    <location>
        <begin position="89"/>
        <end position="99"/>
    </location>
</feature>
<feature type="compositionally biased region" description="Polar residues" evidence="8">
    <location>
        <begin position="226"/>
        <end position="267"/>
    </location>
</feature>
<evidence type="ECO:0000313" key="10">
    <source>
        <dbReference type="Proteomes" id="UP000807306"/>
    </source>
</evidence>
<keyword evidence="3" id="KW-0509">mRNA transport</keyword>
<dbReference type="Pfam" id="PF13634">
    <property type="entry name" value="Nucleoporin_FG"/>
    <property type="match status" value="2"/>
</dbReference>
<evidence type="ECO:0000256" key="2">
    <source>
        <dbReference type="ARBA" id="ARBA00022448"/>
    </source>
</evidence>
<dbReference type="GO" id="GO:0017056">
    <property type="term" value="F:structural constituent of nuclear pore"/>
    <property type="evidence" value="ECO:0007669"/>
    <property type="project" value="InterPro"/>
</dbReference>
<dbReference type="PANTHER" id="PTHR13437">
    <property type="entry name" value="NUCLEOPORIN P58/P45 NUCLEOPORIN-LIKE PROTEIN 1"/>
    <property type="match status" value="1"/>
</dbReference>
<feature type="compositionally biased region" description="Low complexity" evidence="8">
    <location>
        <begin position="154"/>
        <end position="168"/>
    </location>
</feature>
<feature type="compositionally biased region" description="Polar residues" evidence="8">
    <location>
        <begin position="173"/>
        <end position="183"/>
    </location>
</feature>
<keyword evidence="7" id="KW-0539">Nucleus</keyword>
<dbReference type="OrthoDB" id="2538017at2759"/>
<keyword evidence="10" id="KW-1185">Reference proteome</keyword>
<protein>
    <recommendedName>
        <fullName evidence="11">Nucleoporin p58/p45</fullName>
    </recommendedName>
</protein>
<comment type="subcellular location">
    <subcellularLocation>
        <location evidence="1">Nucleus</location>
        <location evidence="1">Nuclear pore complex</location>
    </subcellularLocation>
</comment>
<keyword evidence="5" id="KW-0811">Translocation</keyword>
<dbReference type="GO" id="GO:0008139">
    <property type="term" value="F:nuclear localization sequence binding"/>
    <property type="evidence" value="ECO:0007669"/>
    <property type="project" value="InterPro"/>
</dbReference>